<reference evidence="6 9" key="3">
    <citation type="submission" date="2018-08" db="EMBL/GenBank/DDBJ databases">
        <title>Complete genome of the Arcobacter marinus type strain JCM 15502.</title>
        <authorList>
            <person name="Miller W.G."/>
            <person name="Yee E."/>
            <person name="Huynh S."/>
            <person name="Parker C.T."/>
        </authorList>
    </citation>
    <scope>NUCLEOTIDE SEQUENCE [LARGE SCALE GENOMIC DNA]</scope>
    <source>
        <strain evidence="6 9">JCM 15502</strain>
    </source>
</reference>
<dbReference type="GO" id="GO:1902201">
    <property type="term" value="P:negative regulation of bacterial-type flagellum-dependent cell motility"/>
    <property type="evidence" value="ECO:0007669"/>
    <property type="project" value="TreeGrafter"/>
</dbReference>
<dbReference type="AlphaFoldDB" id="A0A347TH51"/>
<evidence type="ECO:0000313" key="6">
    <source>
        <dbReference type="EMBL" id="AXX85929.1"/>
    </source>
</evidence>
<dbReference type="KEGG" id="amar:AMRN_0130"/>
<keyword evidence="3" id="KW-1133">Transmembrane helix</keyword>
<dbReference type="EMBL" id="NXAO01000041">
    <property type="protein sequence ID" value="PHO14951.1"/>
    <property type="molecule type" value="Genomic_DNA"/>
</dbReference>
<evidence type="ECO:0000313" key="8">
    <source>
        <dbReference type="Proteomes" id="UP000224740"/>
    </source>
</evidence>
<dbReference type="FunFam" id="3.30.70.270:FF:000001">
    <property type="entry name" value="Diguanylate cyclase domain protein"/>
    <property type="match status" value="1"/>
</dbReference>
<dbReference type="EC" id="2.7.7.65" evidence="1"/>
<dbReference type="Gene3D" id="3.40.190.10">
    <property type="entry name" value="Periplasmic binding protein-like II"/>
    <property type="match status" value="2"/>
</dbReference>
<dbReference type="Proteomes" id="UP000264693">
    <property type="component" value="Chromosome"/>
</dbReference>
<evidence type="ECO:0000256" key="3">
    <source>
        <dbReference type="SAM" id="Phobius"/>
    </source>
</evidence>
<feature type="transmembrane region" description="Helical" evidence="3">
    <location>
        <begin position="273"/>
        <end position="292"/>
    </location>
</feature>
<feature type="domain" description="GGDEF" evidence="5">
    <location>
        <begin position="463"/>
        <end position="597"/>
    </location>
</feature>
<accession>A0A347TH51</accession>
<dbReference type="RefSeq" id="WP_099311369.1">
    <property type="nucleotide sequence ID" value="NZ_CP032101.1"/>
</dbReference>
<dbReference type="InterPro" id="IPR029787">
    <property type="entry name" value="Nucleotide_cyclase"/>
</dbReference>
<gene>
    <name evidence="6" type="ORF">AMRN_0130</name>
    <name evidence="7" type="ORF">CPH92_08835</name>
</gene>
<dbReference type="SUPFAM" id="SSF55785">
    <property type="entry name" value="PYP-like sensor domain (PAS domain)"/>
    <property type="match status" value="1"/>
</dbReference>
<dbReference type="GO" id="GO:0043709">
    <property type="term" value="P:cell adhesion involved in single-species biofilm formation"/>
    <property type="evidence" value="ECO:0007669"/>
    <property type="project" value="TreeGrafter"/>
</dbReference>
<dbReference type="EMBL" id="CP032101">
    <property type="protein sequence ID" value="AXX85929.1"/>
    <property type="molecule type" value="Genomic_DNA"/>
</dbReference>
<dbReference type="NCBIfam" id="TIGR00254">
    <property type="entry name" value="GGDEF"/>
    <property type="match status" value="1"/>
</dbReference>
<keyword evidence="3" id="KW-0472">Membrane</keyword>
<keyword evidence="3" id="KW-0812">Transmembrane</keyword>
<feature type="domain" description="PAS" evidence="4">
    <location>
        <begin position="329"/>
        <end position="380"/>
    </location>
</feature>
<dbReference type="Gene3D" id="3.30.450.20">
    <property type="entry name" value="PAS domain"/>
    <property type="match status" value="1"/>
</dbReference>
<dbReference type="GO" id="GO:0052621">
    <property type="term" value="F:diguanylate cyclase activity"/>
    <property type="evidence" value="ECO:0007669"/>
    <property type="project" value="UniProtKB-EC"/>
</dbReference>
<evidence type="ECO:0000259" key="5">
    <source>
        <dbReference type="PROSITE" id="PS50887"/>
    </source>
</evidence>
<dbReference type="Pfam" id="PF00990">
    <property type="entry name" value="GGDEF"/>
    <property type="match status" value="1"/>
</dbReference>
<dbReference type="PANTHER" id="PTHR45138">
    <property type="entry name" value="REGULATORY COMPONENTS OF SENSORY TRANSDUCTION SYSTEM"/>
    <property type="match status" value="1"/>
</dbReference>
<evidence type="ECO:0000256" key="1">
    <source>
        <dbReference type="ARBA" id="ARBA00012528"/>
    </source>
</evidence>
<evidence type="ECO:0000313" key="9">
    <source>
        <dbReference type="Proteomes" id="UP000264693"/>
    </source>
</evidence>
<proteinExistence type="predicted"/>
<dbReference type="InterPro" id="IPR043128">
    <property type="entry name" value="Rev_trsase/Diguanyl_cyclase"/>
</dbReference>
<dbReference type="SUPFAM" id="SSF55073">
    <property type="entry name" value="Nucleotide cyclase"/>
    <property type="match status" value="1"/>
</dbReference>
<dbReference type="InterPro" id="IPR001638">
    <property type="entry name" value="Solute-binding_3/MltF_N"/>
</dbReference>
<evidence type="ECO:0000259" key="4">
    <source>
        <dbReference type="PROSITE" id="PS50112"/>
    </source>
</evidence>
<dbReference type="PROSITE" id="PS50887">
    <property type="entry name" value="GGDEF"/>
    <property type="match status" value="1"/>
</dbReference>
<dbReference type="InterPro" id="IPR050469">
    <property type="entry name" value="Diguanylate_Cyclase"/>
</dbReference>
<dbReference type="PROSITE" id="PS50112">
    <property type="entry name" value="PAS"/>
    <property type="match status" value="1"/>
</dbReference>
<dbReference type="CDD" id="cd13708">
    <property type="entry name" value="PBP2_BvgS_like_1"/>
    <property type="match status" value="1"/>
</dbReference>
<comment type="catalytic activity">
    <reaction evidence="2">
        <text>2 GTP = 3',3'-c-di-GMP + 2 diphosphate</text>
        <dbReference type="Rhea" id="RHEA:24898"/>
        <dbReference type="ChEBI" id="CHEBI:33019"/>
        <dbReference type="ChEBI" id="CHEBI:37565"/>
        <dbReference type="ChEBI" id="CHEBI:58805"/>
        <dbReference type="EC" id="2.7.7.65"/>
    </reaction>
</comment>
<evidence type="ECO:0000313" key="7">
    <source>
        <dbReference type="EMBL" id="PHO14951.1"/>
    </source>
</evidence>
<dbReference type="CDD" id="cd01949">
    <property type="entry name" value="GGDEF"/>
    <property type="match status" value="1"/>
</dbReference>
<protein>
    <recommendedName>
        <fullName evidence="1">diguanylate cyclase</fullName>
        <ecNumber evidence="1">2.7.7.65</ecNumber>
    </recommendedName>
</protein>
<dbReference type="Pfam" id="PF00497">
    <property type="entry name" value="SBP_bac_3"/>
    <property type="match status" value="1"/>
</dbReference>
<sequence>MKAIFIILFLFYYAYSQNIENLPIDKKFDTNLTTKELNFLKKHDTLKLCIDPNWMPLEKFEKDKYIGITSDYMKIFQKKLDIKIKAIKTDSWSQSLKYSKQKKCDILSLVMPTDTRQQYLNFTEPYLSIPLVLVTKIEKLYIANLKKINEKVGIVKDYAFIEQLKKDYPNLEVVEVNNLKEGLNKVKNNKLFGFIDTVTAAGYQIQQHYFGELKISAKFGNFWDLSIGTRKDMPLLNSIFNKTLIKISQEEHQSILNKWISVKYETNANYGYIFRWLGAISIFFFTIFFIIIRANRKLNKEIKNRRKIEKELKSYIKIVDENIISATTDLKGNIIHVSNAFCKVSKYSKKELLGKTHSILKHEKMDEKIYKELWETISKDKIWQGEIKNKTKEGDCFWVKAIISPTFNEDGIKVGYTSIKENITIKKKLERLSITDELTKTYNKRYFNELMPKLLNSIKRKNEYITFSIFDIDYFKLYNDTYGHLKGDSALRKVTKEVMSNLNRADDFCFRLGGEEFGVVFKDSNPEKSKKFLEKIKNNIEELKIPHKKNNVSPYVTASFGYVCTKAKDIISVDILYKKADEQLYKAKENGRNTVLP</sequence>
<dbReference type="Gene3D" id="3.30.70.270">
    <property type="match status" value="1"/>
</dbReference>
<evidence type="ECO:0000256" key="2">
    <source>
        <dbReference type="ARBA" id="ARBA00034247"/>
    </source>
</evidence>
<dbReference type="Proteomes" id="UP000224740">
    <property type="component" value="Unassembled WGS sequence"/>
</dbReference>
<dbReference type="NCBIfam" id="TIGR00229">
    <property type="entry name" value="sensory_box"/>
    <property type="match status" value="1"/>
</dbReference>
<dbReference type="GO" id="GO:0005886">
    <property type="term" value="C:plasma membrane"/>
    <property type="evidence" value="ECO:0007669"/>
    <property type="project" value="TreeGrafter"/>
</dbReference>
<dbReference type="CDD" id="cd00130">
    <property type="entry name" value="PAS"/>
    <property type="match status" value="1"/>
</dbReference>
<dbReference type="Pfam" id="PF13426">
    <property type="entry name" value="PAS_9"/>
    <property type="match status" value="1"/>
</dbReference>
<dbReference type="PANTHER" id="PTHR45138:SF9">
    <property type="entry name" value="DIGUANYLATE CYCLASE DGCM-RELATED"/>
    <property type="match status" value="1"/>
</dbReference>
<name>A0A347TH51_9BACT</name>
<organism evidence="6 9">
    <name type="scientific">Malaciobacter marinus</name>
    <dbReference type="NCBI Taxonomy" id="505249"/>
    <lineage>
        <taxon>Bacteria</taxon>
        <taxon>Pseudomonadati</taxon>
        <taxon>Campylobacterota</taxon>
        <taxon>Epsilonproteobacteria</taxon>
        <taxon>Campylobacterales</taxon>
        <taxon>Arcobacteraceae</taxon>
        <taxon>Malaciobacter</taxon>
    </lineage>
</organism>
<dbReference type="SUPFAM" id="SSF53850">
    <property type="entry name" value="Periplasmic binding protein-like II"/>
    <property type="match status" value="1"/>
</dbReference>
<reference evidence="8" key="1">
    <citation type="submission" date="2017-09" db="EMBL/GenBank/DDBJ databases">
        <title>Arcobacter canalis sp. nov., a new species isolated from a water canal contaminated with urban sewage.</title>
        <authorList>
            <person name="Perez-Cataluna A."/>
            <person name="Salas-Masso N."/>
            <person name="Figueras M.J."/>
        </authorList>
    </citation>
    <scope>NUCLEOTIDE SEQUENCE [LARGE SCALE GENOMIC DNA]</scope>
    <source>
        <strain evidence="8">CECT 7727</strain>
    </source>
</reference>
<dbReference type="InterPro" id="IPR000160">
    <property type="entry name" value="GGDEF_dom"/>
</dbReference>
<reference evidence="7" key="2">
    <citation type="submission" date="2017-09" db="EMBL/GenBank/DDBJ databases">
        <authorList>
            <person name="Perez-Cataluna A."/>
            <person name="Figueras M.J."/>
            <person name="Salas-Masso N."/>
        </authorList>
    </citation>
    <scope>NUCLEOTIDE SEQUENCE</scope>
    <source>
        <strain evidence="7">CECT 7727</strain>
    </source>
</reference>
<dbReference type="SMART" id="SM00062">
    <property type="entry name" value="PBPb"/>
    <property type="match status" value="1"/>
</dbReference>
<dbReference type="InterPro" id="IPR035965">
    <property type="entry name" value="PAS-like_dom_sf"/>
</dbReference>
<dbReference type="InterPro" id="IPR000014">
    <property type="entry name" value="PAS"/>
</dbReference>
<keyword evidence="8" id="KW-1185">Reference proteome</keyword>
<dbReference type="SMART" id="SM00267">
    <property type="entry name" value="GGDEF"/>
    <property type="match status" value="1"/>
</dbReference>